<keyword evidence="2" id="KW-1133">Transmembrane helix</keyword>
<comment type="caution">
    <text evidence="3">The sequence shown here is derived from an EMBL/GenBank/DDBJ whole genome shotgun (WGS) entry which is preliminary data.</text>
</comment>
<protein>
    <submittedName>
        <fullName evidence="3">Uncharacterized protein</fullName>
    </submittedName>
</protein>
<feature type="region of interest" description="Disordered" evidence="1">
    <location>
        <begin position="147"/>
        <end position="179"/>
    </location>
</feature>
<organism evidence="3 4">
    <name type="scientific">Phytohabitans kaempferiae</name>
    <dbReference type="NCBI Taxonomy" id="1620943"/>
    <lineage>
        <taxon>Bacteria</taxon>
        <taxon>Bacillati</taxon>
        <taxon>Actinomycetota</taxon>
        <taxon>Actinomycetes</taxon>
        <taxon>Micromonosporales</taxon>
        <taxon>Micromonosporaceae</taxon>
    </lineage>
</organism>
<evidence type="ECO:0000256" key="1">
    <source>
        <dbReference type="SAM" id="MobiDB-lite"/>
    </source>
</evidence>
<evidence type="ECO:0000313" key="3">
    <source>
        <dbReference type="EMBL" id="MFC0530873.1"/>
    </source>
</evidence>
<gene>
    <name evidence="3" type="ORF">ACFFIA_24830</name>
</gene>
<keyword evidence="2" id="KW-0812">Transmembrane</keyword>
<reference evidence="3 4" key="1">
    <citation type="submission" date="2024-09" db="EMBL/GenBank/DDBJ databases">
        <authorList>
            <person name="Sun Q."/>
            <person name="Mori K."/>
        </authorList>
    </citation>
    <scope>NUCLEOTIDE SEQUENCE [LARGE SCALE GENOMIC DNA]</scope>
    <source>
        <strain evidence="3 4">TBRC 3947</strain>
    </source>
</reference>
<dbReference type="EMBL" id="JBHLUH010000052">
    <property type="protein sequence ID" value="MFC0530873.1"/>
    <property type="molecule type" value="Genomic_DNA"/>
</dbReference>
<sequence>MNAVEYRHLVEALAAAASRRDAELAAAERSYQDGAAAVTAALARADSAADEADRRATAAAGMVIEVDREAARLWDGLRRAGGWWSRRVGELPLPAAEADLVTAGQPATRGGRTALGAGEAPLGAGRAALGASEATLGAGRAALGAGRAALPAGREAPPHTGDRSGGDTGREPSPTARRDAVVGAGAEAVALLDSAAKRIDQMRRGAPRAPLPRWLLPLLPPLGAVAATMTGLVAGGLVTLAHFESGLTWPLRLLGWLTFLIAPFTGVPPAALWVGRQFGSRLDTGAIGLIVLGGMAAGCGLSLLFAR</sequence>
<name>A0ABV6M867_9ACTN</name>
<feature type="transmembrane region" description="Helical" evidence="2">
    <location>
        <begin position="286"/>
        <end position="306"/>
    </location>
</feature>
<keyword evidence="2" id="KW-0472">Membrane</keyword>
<keyword evidence="4" id="KW-1185">Reference proteome</keyword>
<dbReference type="RefSeq" id="WP_377254279.1">
    <property type="nucleotide sequence ID" value="NZ_JBHLUH010000052.1"/>
</dbReference>
<dbReference type="Proteomes" id="UP001589867">
    <property type="component" value="Unassembled WGS sequence"/>
</dbReference>
<feature type="transmembrane region" description="Helical" evidence="2">
    <location>
        <begin position="253"/>
        <end position="274"/>
    </location>
</feature>
<evidence type="ECO:0000256" key="2">
    <source>
        <dbReference type="SAM" id="Phobius"/>
    </source>
</evidence>
<feature type="transmembrane region" description="Helical" evidence="2">
    <location>
        <begin position="214"/>
        <end position="241"/>
    </location>
</feature>
<proteinExistence type="predicted"/>
<feature type="compositionally biased region" description="Basic and acidic residues" evidence="1">
    <location>
        <begin position="156"/>
        <end position="179"/>
    </location>
</feature>
<accession>A0ABV6M867</accession>
<evidence type="ECO:0000313" key="4">
    <source>
        <dbReference type="Proteomes" id="UP001589867"/>
    </source>
</evidence>